<gene>
    <name evidence="3" type="ORF">ACFQ34_00350</name>
</gene>
<dbReference type="Proteomes" id="UP001597182">
    <property type="component" value="Unassembled WGS sequence"/>
</dbReference>
<dbReference type="InterPro" id="IPR037523">
    <property type="entry name" value="VOC_core"/>
</dbReference>
<evidence type="ECO:0000313" key="3">
    <source>
        <dbReference type="EMBL" id="MFD1231727.1"/>
    </source>
</evidence>
<dbReference type="InterPro" id="IPR029068">
    <property type="entry name" value="Glyas_Bleomycin-R_OHBP_Dase"/>
</dbReference>
<dbReference type="InterPro" id="IPR018146">
    <property type="entry name" value="Glyoxalase_1_CS"/>
</dbReference>
<dbReference type="SUPFAM" id="SSF54593">
    <property type="entry name" value="Glyoxalase/Bleomycin resistance protein/Dihydroxybiphenyl dioxygenase"/>
    <property type="match status" value="1"/>
</dbReference>
<dbReference type="Pfam" id="PF00903">
    <property type="entry name" value="Glyoxalase"/>
    <property type="match status" value="1"/>
</dbReference>
<organism evidence="3 4">
    <name type="scientific">Pseudonocardia benzenivorans</name>
    <dbReference type="NCBI Taxonomy" id="228005"/>
    <lineage>
        <taxon>Bacteria</taxon>
        <taxon>Bacillati</taxon>
        <taxon>Actinomycetota</taxon>
        <taxon>Actinomycetes</taxon>
        <taxon>Pseudonocardiales</taxon>
        <taxon>Pseudonocardiaceae</taxon>
        <taxon>Pseudonocardia</taxon>
    </lineage>
</organism>
<dbReference type="PROSITE" id="PS51819">
    <property type="entry name" value="VOC"/>
    <property type="match status" value="1"/>
</dbReference>
<comment type="caution">
    <text evidence="3">The sequence shown here is derived from an EMBL/GenBank/DDBJ whole genome shotgun (WGS) entry which is preliminary data.</text>
</comment>
<dbReference type="PROSITE" id="PS00934">
    <property type="entry name" value="GLYOXALASE_I_1"/>
    <property type="match status" value="1"/>
</dbReference>
<dbReference type="PANTHER" id="PTHR43048">
    <property type="entry name" value="METHYLMALONYL-COA EPIMERASE"/>
    <property type="match status" value="1"/>
</dbReference>
<keyword evidence="1" id="KW-0479">Metal-binding</keyword>
<protein>
    <submittedName>
        <fullName evidence="3">VOC family protein</fullName>
    </submittedName>
</protein>
<keyword evidence="4" id="KW-1185">Reference proteome</keyword>
<dbReference type="CDD" id="cd06587">
    <property type="entry name" value="VOC"/>
    <property type="match status" value="1"/>
</dbReference>
<evidence type="ECO:0000256" key="1">
    <source>
        <dbReference type="ARBA" id="ARBA00022723"/>
    </source>
</evidence>
<sequence>MAALQTGHVGVNVTDLARSTAFYQQVFGFEVIAGDQTGDRPYVFLGIDGELVVTLWQQSAGEFPTDRPGLHHLAFLVDDIDTVRAAEERVRASGARLFHDGVVPHAEGASSGGIFFADPDGIRLEIYAAAGADGAAPSDGPTCGFF</sequence>
<evidence type="ECO:0000313" key="4">
    <source>
        <dbReference type="Proteomes" id="UP001597182"/>
    </source>
</evidence>
<feature type="domain" description="VOC" evidence="2">
    <location>
        <begin position="5"/>
        <end position="129"/>
    </location>
</feature>
<proteinExistence type="predicted"/>
<evidence type="ECO:0000259" key="2">
    <source>
        <dbReference type="PROSITE" id="PS51819"/>
    </source>
</evidence>
<name>A0ABW3V9A9_9PSEU</name>
<reference evidence="4" key="1">
    <citation type="journal article" date="2019" name="Int. J. Syst. Evol. Microbiol.">
        <title>The Global Catalogue of Microorganisms (GCM) 10K type strain sequencing project: providing services to taxonomists for standard genome sequencing and annotation.</title>
        <authorList>
            <consortium name="The Broad Institute Genomics Platform"/>
            <consortium name="The Broad Institute Genome Sequencing Center for Infectious Disease"/>
            <person name="Wu L."/>
            <person name="Ma J."/>
        </authorList>
    </citation>
    <scope>NUCLEOTIDE SEQUENCE [LARGE SCALE GENOMIC DNA]</scope>
    <source>
        <strain evidence="4">CCUG 49018</strain>
    </source>
</reference>
<dbReference type="RefSeq" id="WP_013673179.1">
    <property type="nucleotide sequence ID" value="NZ_BAABKS010000015.1"/>
</dbReference>
<dbReference type="Gene3D" id="3.10.180.10">
    <property type="entry name" value="2,3-Dihydroxybiphenyl 1,2-Dioxygenase, domain 1"/>
    <property type="match status" value="1"/>
</dbReference>
<accession>A0ABW3V9A9</accession>
<dbReference type="PANTHER" id="PTHR43048:SF3">
    <property type="entry name" value="METHYLMALONYL-COA EPIMERASE, MITOCHONDRIAL"/>
    <property type="match status" value="1"/>
</dbReference>
<dbReference type="InterPro" id="IPR004360">
    <property type="entry name" value="Glyas_Fos-R_dOase_dom"/>
</dbReference>
<dbReference type="InterPro" id="IPR051785">
    <property type="entry name" value="MMCE/EMCE_epimerase"/>
</dbReference>
<dbReference type="EMBL" id="JBHTMB010000004">
    <property type="protein sequence ID" value="MFD1231727.1"/>
    <property type="molecule type" value="Genomic_DNA"/>
</dbReference>